<evidence type="ECO:0000256" key="2">
    <source>
        <dbReference type="ARBA" id="ARBA00017524"/>
    </source>
</evidence>
<sequence length="712" mass="82033">MSLQELEQEPFSVHEFVERLAWKTMGSKARSNPEEFDPILLHTAFEKMINDLQKKNEETQREIERLESSCKDEEKKHWQNVAELQKKNQALYTNFQKLDERISYVATKVVHLGDQLEGVNTPRARAVEAQRLMKYLAEFLSGEALKSAILTDPFQLQLAADIIQKLHLIALELPVGGKFDRARQKIAEKYDHIEKELIGEFKNAHREGDIKRMKKIASVMTNFKGYGECINAFIVESQRNAFIKPNVFDEVLPLCEKTNEIIHSVFNAPENVMGKFVQNIFQEKIKNHVSKQLGNRSEPEQYLKNLNDLYNRTIKLTNELSGFKFGSDSSLLSKLTKGIFQSHLDNYIEFETRYLRDRCTILLHRYYESKEHQKKQIQSGGIHDFRRDIQAKIGKANINIGPAIEDYGGEIFLSQEVAINILQETKIAFKRCQVLSSTSDLGSNAVKIFDVLSQYLVVEHIDYALELGLQAIPLSDPKTEPVVYFFDVVNQSNTLFHLVEKQFMDSLLPLVLSSQKHGVCLKRKRELKEQLENKIDQGIDRALNSIIGWVRQILSTEQKKTDFKPDDDATMLMLSPACEKVVKFVAKQARLISDSLDGKNVEIIMMELGKRFHRLIYEHVQQFYYNIIGGMLVICDVNEYRKLVKEEFKVPLLSRLFEVLHSLCNLLVVVPENLKTVITGDHLTELDEAVVSSFLQLRCDYKTAKIANQVKR</sequence>
<keyword evidence="4" id="KW-0268">Exocytosis</keyword>
<evidence type="ECO:0000259" key="8">
    <source>
        <dbReference type="Pfam" id="PF07393"/>
    </source>
</evidence>
<evidence type="ECO:0000313" key="11">
    <source>
        <dbReference type="Proteomes" id="UP001347796"/>
    </source>
</evidence>
<evidence type="ECO:0000256" key="3">
    <source>
        <dbReference type="ARBA" id="ARBA00022448"/>
    </source>
</evidence>
<feature type="coiled-coil region" evidence="7">
    <location>
        <begin position="42"/>
        <end position="101"/>
    </location>
</feature>
<dbReference type="EMBL" id="JAZGQO010000007">
    <property type="protein sequence ID" value="KAK6182191.1"/>
    <property type="molecule type" value="Genomic_DNA"/>
</dbReference>
<keyword evidence="11" id="KW-1185">Reference proteome</keyword>
<dbReference type="PANTHER" id="PTHR12100:SF0">
    <property type="entry name" value="EXOCYST COMPLEX COMPONENT 5"/>
    <property type="match status" value="1"/>
</dbReference>
<feature type="domain" description="Exocyst complex component Sec10-like alpha-helical bundle" evidence="8">
    <location>
        <begin position="159"/>
        <end position="709"/>
    </location>
</feature>
<dbReference type="Pfam" id="PF07393">
    <property type="entry name" value="Sec10_HB"/>
    <property type="match status" value="1"/>
</dbReference>
<evidence type="ECO:0000256" key="4">
    <source>
        <dbReference type="ARBA" id="ARBA00022483"/>
    </source>
</evidence>
<dbReference type="Proteomes" id="UP001347796">
    <property type="component" value="Unassembled WGS sequence"/>
</dbReference>
<comment type="caution">
    <text evidence="10">The sequence shown here is derived from an EMBL/GenBank/DDBJ whole genome shotgun (WGS) entry which is preliminary data.</text>
</comment>
<protein>
    <recommendedName>
        <fullName evidence="2">Exocyst complex component 5</fullName>
    </recommendedName>
    <alternativeName>
        <fullName evidence="6">Exocyst complex component Sec10</fullName>
    </alternativeName>
</protein>
<evidence type="ECO:0000313" key="10">
    <source>
        <dbReference type="EMBL" id="KAK6182191.1"/>
    </source>
</evidence>
<dbReference type="AlphaFoldDB" id="A0AAN8JQM1"/>
<feature type="domain" description="Exocyst complex component Sec10 N-terminal" evidence="9">
    <location>
        <begin position="41"/>
        <end position="144"/>
    </location>
</feature>
<keyword evidence="5 7" id="KW-0175">Coiled coil</keyword>
<dbReference type="InterPro" id="IPR009976">
    <property type="entry name" value="Sec10-like"/>
</dbReference>
<evidence type="ECO:0000256" key="7">
    <source>
        <dbReference type="SAM" id="Coils"/>
    </source>
</evidence>
<dbReference type="GO" id="GO:0006893">
    <property type="term" value="P:Golgi to plasma membrane transport"/>
    <property type="evidence" value="ECO:0007669"/>
    <property type="project" value="TreeGrafter"/>
</dbReference>
<name>A0AAN8JQM1_PATCE</name>
<proteinExistence type="inferred from homology"/>
<evidence type="ECO:0000256" key="5">
    <source>
        <dbReference type="ARBA" id="ARBA00023054"/>
    </source>
</evidence>
<dbReference type="PANTHER" id="PTHR12100">
    <property type="entry name" value="SEC10"/>
    <property type="match status" value="1"/>
</dbReference>
<dbReference type="GO" id="GO:0000145">
    <property type="term" value="C:exocyst"/>
    <property type="evidence" value="ECO:0007669"/>
    <property type="project" value="TreeGrafter"/>
</dbReference>
<evidence type="ECO:0000256" key="1">
    <source>
        <dbReference type="ARBA" id="ARBA00006572"/>
    </source>
</evidence>
<keyword evidence="3" id="KW-0813">Transport</keyword>
<evidence type="ECO:0000259" key="9">
    <source>
        <dbReference type="Pfam" id="PF20667"/>
    </source>
</evidence>
<organism evidence="10 11">
    <name type="scientific">Patella caerulea</name>
    <name type="common">Rayed Mediterranean limpet</name>
    <dbReference type="NCBI Taxonomy" id="87958"/>
    <lineage>
        <taxon>Eukaryota</taxon>
        <taxon>Metazoa</taxon>
        <taxon>Spiralia</taxon>
        <taxon>Lophotrochozoa</taxon>
        <taxon>Mollusca</taxon>
        <taxon>Gastropoda</taxon>
        <taxon>Patellogastropoda</taxon>
        <taxon>Patelloidea</taxon>
        <taxon>Patellidae</taxon>
        <taxon>Patella</taxon>
    </lineage>
</organism>
<accession>A0AAN8JQM1</accession>
<gene>
    <name evidence="10" type="ORF">SNE40_009929</name>
</gene>
<reference evidence="10 11" key="1">
    <citation type="submission" date="2024-01" db="EMBL/GenBank/DDBJ databases">
        <title>The genome of the rayed Mediterranean limpet Patella caerulea (Linnaeus, 1758).</title>
        <authorList>
            <person name="Anh-Thu Weber A."/>
            <person name="Halstead-Nussloch G."/>
        </authorList>
    </citation>
    <scope>NUCLEOTIDE SEQUENCE [LARGE SCALE GENOMIC DNA]</scope>
    <source>
        <strain evidence="10">AATW-2023a</strain>
        <tissue evidence="10">Whole specimen</tissue>
    </source>
</reference>
<dbReference type="GO" id="GO:0006887">
    <property type="term" value="P:exocytosis"/>
    <property type="evidence" value="ECO:0007669"/>
    <property type="project" value="UniProtKB-KW"/>
</dbReference>
<dbReference type="InterPro" id="IPR048627">
    <property type="entry name" value="Sec10_HB"/>
</dbReference>
<dbReference type="Pfam" id="PF20667">
    <property type="entry name" value="Sec10_N"/>
    <property type="match status" value="1"/>
</dbReference>
<evidence type="ECO:0000256" key="6">
    <source>
        <dbReference type="ARBA" id="ARBA00031471"/>
    </source>
</evidence>
<dbReference type="InterPro" id="IPR048625">
    <property type="entry name" value="Sec10_N"/>
</dbReference>
<comment type="similarity">
    <text evidence="1">Belongs to the SEC10 family.</text>
</comment>